<dbReference type="AlphaFoldDB" id="A0AA36CDR8"/>
<proteinExistence type="predicted"/>
<keyword evidence="3" id="KW-1185">Reference proteome</keyword>
<evidence type="ECO:0000256" key="1">
    <source>
        <dbReference type="SAM" id="MobiDB-lite"/>
    </source>
</evidence>
<accession>A0AA36CDR8</accession>
<dbReference type="EMBL" id="CATQJA010001181">
    <property type="protein sequence ID" value="CAJ0566189.1"/>
    <property type="molecule type" value="Genomic_DNA"/>
</dbReference>
<reference evidence="2" key="1">
    <citation type="submission" date="2023-06" db="EMBL/GenBank/DDBJ databases">
        <authorList>
            <person name="Delattre M."/>
        </authorList>
    </citation>
    <scope>NUCLEOTIDE SEQUENCE</scope>
    <source>
        <strain evidence="2">AF72</strain>
    </source>
</reference>
<dbReference type="Proteomes" id="UP001177023">
    <property type="component" value="Unassembled WGS sequence"/>
</dbReference>
<feature type="non-terminal residue" evidence="2">
    <location>
        <position position="1"/>
    </location>
</feature>
<feature type="compositionally biased region" description="Basic and acidic residues" evidence="1">
    <location>
        <begin position="80"/>
        <end position="92"/>
    </location>
</feature>
<feature type="region of interest" description="Disordered" evidence="1">
    <location>
        <begin position="1"/>
        <end position="154"/>
    </location>
</feature>
<sequence length="284" mass="31227">VIRSGSDPDFGEHQADPGTQETIPRSESPKTPVEDVGAIFDPRPKKSTLEAVETIPASPEHPETPQETAENFMADEASPELEKLAEDMDRKSPSTPEALGDGLTYEAHPEKPAIPDSEIPEGHTAENLMEEEGNPESDNRSSRPPKRFRKGKRIRNTRLPVLWHKKLIRKKPGFEVVVEPNEDDLAAMENGVGASKNNLLVLGTGPNKVEPVPEEMPETEADAILEDIVESQAEEGKPGPDVLAGIAERQLAFPRLEEVPKIDSPVEKDYQKELPKLVMSAQHP</sequence>
<comment type="caution">
    <text evidence="2">The sequence shown here is derived from an EMBL/GenBank/DDBJ whole genome shotgun (WGS) entry which is preliminary data.</text>
</comment>
<evidence type="ECO:0000313" key="3">
    <source>
        <dbReference type="Proteomes" id="UP001177023"/>
    </source>
</evidence>
<organism evidence="2 3">
    <name type="scientific">Mesorhabditis spiculigera</name>
    <dbReference type="NCBI Taxonomy" id="96644"/>
    <lineage>
        <taxon>Eukaryota</taxon>
        <taxon>Metazoa</taxon>
        <taxon>Ecdysozoa</taxon>
        <taxon>Nematoda</taxon>
        <taxon>Chromadorea</taxon>
        <taxon>Rhabditida</taxon>
        <taxon>Rhabditina</taxon>
        <taxon>Rhabditomorpha</taxon>
        <taxon>Rhabditoidea</taxon>
        <taxon>Rhabditidae</taxon>
        <taxon>Mesorhabditinae</taxon>
        <taxon>Mesorhabditis</taxon>
    </lineage>
</organism>
<protein>
    <submittedName>
        <fullName evidence="2">Uncharacterized protein</fullName>
    </submittedName>
</protein>
<gene>
    <name evidence="2" type="ORF">MSPICULIGERA_LOCUS4803</name>
</gene>
<feature type="compositionally biased region" description="Basic and acidic residues" evidence="1">
    <location>
        <begin position="258"/>
        <end position="275"/>
    </location>
</feature>
<feature type="non-terminal residue" evidence="2">
    <location>
        <position position="284"/>
    </location>
</feature>
<feature type="region of interest" description="Disordered" evidence="1">
    <location>
        <begin position="258"/>
        <end position="284"/>
    </location>
</feature>
<feature type="compositionally biased region" description="Basic residues" evidence="1">
    <location>
        <begin position="143"/>
        <end position="154"/>
    </location>
</feature>
<name>A0AA36CDR8_9BILA</name>
<evidence type="ECO:0000313" key="2">
    <source>
        <dbReference type="EMBL" id="CAJ0566189.1"/>
    </source>
</evidence>